<gene>
    <name evidence="1" type="ORF">BLNAU_7445</name>
</gene>
<evidence type="ECO:0000313" key="1">
    <source>
        <dbReference type="EMBL" id="KAK2957546.1"/>
    </source>
</evidence>
<reference evidence="1 2" key="1">
    <citation type="journal article" date="2022" name="bioRxiv">
        <title>Genomics of Preaxostyla Flagellates Illuminates Evolutionary Transitions and the Path Towards Mitochondrial Loss.</title>
        <authorList>
            <person name="Novak L.V.F."/>
            <person name="Treitli S.C."/>
            <person name="Pyrih J."/>
            <person name="Halakuc P."/>
            <person name="Pipaliya S.V."/>
            <person name="Vacek V."/>
            <person name="Brzon O."/>
            <person name="Soukal P."/>
            <person name="Eme L."/>
            <person name="Dacks J.B."/>
            <person name="Karnkowska A."/>
            <person name="Elias M."/>
            <person name="Hampl V."/>
        </authorList>
    </citation>
    <scope>NUCLEOTIDE SEQUENCE [LARGE SCALE GENOMIC DNA]</scope>
    <source>
        <strain evidence="1">NAU3</strain>
        <tissue evidence="1">Gut</tissue>
    </source>
</reference>
<proteinExistence type="predicted"/>
<evidence type="ECO:0000313" key="2">
    <source>
        <dbReference type="Proteomes" id="UP001281761"/>
    </source>
</evidence>
<dbReference type="EMBL" id="JARBJD010000045">
    <property type="protein sequence ID" value="KAK2957546.1"/>
    <property type="molecule type" value="Genomic_DNA"/>
</dbReference>
<sequence length="102" mass="11839">MHLPVMLGLRNLGMKNTRRDDGLGAMVIDFLSILMNTQQEWNRTMREVRQMGKTVHRKLRMGIEDVIEEKLRNDKNTTGGTLFVGNSIKWSNLLGMNLPRLW</sequence>
<name>A0ABQ9Y1C8_9EUKA</name>
<keyword evidence="2" id="KW-1185">Reference proteome</keyword>
<organism evidence="1 2">
    <name type="scientific">Blattamonas nauphoetae</name>
    <dbReference type="NCBI Taxonomy" id="2049346"/>
    <lineage>
        <taxon>Eukaryota</taxon>
        <taxon>Metamonada</taxon>
        <taxon>Preaxostyla</taxon>
        <taxon>Oxymonadida</taxon>
        <taxon>Blattamonas</taxon>
    </lineage>
</organism>
<accession>A0ABQ9Y1C8</accession>
<dbReference type="Proteomes" id="UP001281761">
    <property type="component" value="Unassembled WGS sequence"/>
</dbReference>
<protein>
    <submittedName>
        <fullName evidence="1">Uncharacterized protein</fullName>
    </submittedName>
</protein>
<comment type="caution">
    <text evidence="1">The sequence shown here is derived from an EMBL/GenBank/DDBJ whole genome shotgun (WGS) entry which is preliminary data.</text>
</comment>